<gene>
    <name evidence="2" type="ORF">T190115A13A_260034</name>
</gene>
<dbReference type="NCBIfam" id="TIGR03519">
    <property type="entry name" value="T9SS_PorP_fam"/>
    <property type="match status" value="1"/>
</dbReference>
<organism evidence="2 3">
    <name type="scientific">Tenacibaculum vairaonense</name>
    <dbReference type="NCBI Taxonomy" id="3137860"/>
    <lineage>
        <taxon>Bacteria</taxon>
        <taxon>Pseudomonadati</taxon>
        <taxon>Bacteroidota</taxon>
        <taxon>Flavobacteriia</taxon>
        <taxon>Flavobacteriales</taxon>
        <taxon>Flavobacteriaceae</taxon>
        <taxon>Tenacibaculum</taxon>
    </lineage>
</organism>
<dbReference type="Pfam" id="PF11751">
    <property type="entry name" value="PorP_SprF"/>
    <property type="match status" value="1"/>
</dbReference>
<sequence>MYIFLLISTCAMSQVSSNGEIYNSFTSRNFMKFNRFLTVPTFSALRENKTSISAIVRNSFVEFEDSPKLYLLSYSGKMRENVGAGLAIYQQEIGVFKDFGAVANYAHRMQLNDNLDLTFGFNVLYSRRSADGLKVNSQVPDPALSNFQDIPIVNFQPAVTLSFGKFDVGVFLENLVDFNLKDQKMATQFSEKTFSGHAMYTYEFTYASGIFEGADLRVLALARKPGDADFGYGGNVIFDLPKAGWLKAGYDKQYGISAGLGVNLSDRLSIGFSYEKGDFASTNEIGIIYNLGEKSFTRKRPVRRPVGNVSVKLPERKPKADYKNPEHNELSDEIQEAYDSISILNKKVDEILKILKNRPNSTVNTIKTPVTTTPTEVVTTDETEEKDTSLRRRKDTPWRESTVTRYRGTGGGTMYYVAGNQFRNKDNAEAYIEEKKVKFEREGLEAKYVYDPKTKYFYVYFDRFSRKKDAEEMTDEFKDKKLFDGGDDILGLSNKKTYKEGVYVVKITLGGGGKRESYQVRKKQSPARVFNMRKTGDLQEGYYLVVNVFSKKPYADKFLDELRNDDIPADYFVNPKTGHRHVYILKTDSRTEAINLYNNNLNGSYYDKKSIINIK</sequence>
<evidence type="ECO:0000313" key="3">
    <source>
        <dbReference type="Proteomes" id="UP001497602"/>
    </source>
</evidence>
<dbReference type="RefSeq" id="WP_348738382.1">
    <property type="nucleotide sequence ID" value="NZ_CAXJRC010000018.1"/>
</dbReference>
<feature type="region of interest" description="Disordered" evidence="1">
    <location>
        <begin position="375"/>
        <end position="399"/>
    </location>
</feature>
<evidence type="ECO:0000313" key="2">
    <source>
        <dbReference type="EMBL" id="CAL2106643.1"/>
    </source>
</evidence>
<comment type="caution">
    <text evidence="2">The sequence shown here is derived from an EMBL/GenBank/DDBJ whole genome shotgun (WGS) entry which is preliminary data.</text>
</comment>
<accession>A0ABM9PLZ7</accession>
<protein>
    <submittedName>
        <fullName evidence="2">Type IX secretion system membrane protein, PorP/SprF family</fullName>
    </submittedName>
</protein>
<feature type="compositionally biased region" description="Basic and acidic residues" evidence="1">
    <location>
        <begin position="386"/>
        <end position="398"/>
    </location>
</feature>
<proteinExistence type="predicted"/>
<evidence type="ECO:0000256" key="1">
    <source>
        <dbReference type="SAM" id="MobiDB-lite"/>
    </source>
</evidence>
<dbReference type="InterPro" id="IPR019861">
    <property type="entry name" value="PorP/SprF_Bacteroidetes"/>
</dbReference>
<keyword evidence="3" id="KW-1185">Reference proteome</keyword>
<dbReference type="EMBL" id="CAXJRC010000018">
    <property type="protein sequence ID" value="CAL2106643.1"/>
    <property type="molecule type" value="Genomic_DNA"/>
</dbReference>
<dbReference type="Proteomes" id="UP001497602">
    <property type="component" value="Unassembled WGS sequence"/>
</dbReference>
<reference evidence="2 3" key="1">
    <citation type="submission" date="2024-05" db="EMBL/GenBank/DDBJ databases">
        <authorList>
            <person name="Duchaud E."/>
        </authorList>
    </citation>
    <scope>NUCLEOTIDE SEQUENCE [LARGE SCALE GENOMIC DNA]</scope>
    <source>
        <strain evidence="2">Ena-SAMPLE-TAB-13-05-2024-13:56:06:370-140305</strain>
    </source>
</reference>
<name>A0ABM9PLZ7_9FLAO</name>